<evidence type="ECO:0000256" key="1">
    <source>
        <dbReference type="SAM" id="MobiDB-lite"/>
    </source>
</evidence>
<sequence length="502" mass="55099">MRECMEPPTTPAETLAAALDSALDPGGLVLANMHSLYVASRSVASSGPEPWSEPFAPKFYKFLTLAYASSDYEILTQALGIVATLCHCEYLAIELLQFESTVEDEDRADCGFFPKFGFLAAHSPSDRLIILVQGLVNREIYHADRSLFHAAVLALEGLTFYSHGKKKVLLSGGLQTMASVIKDLHVEANLFDMQGSDNDIALSLWETLSNIITYRFARALALDNGEKAIEQCAVMLSEPLRHSLVTSIRSSYTYAITSCILPCLLESERFYQHIAENEQVISSLLSVAISGRDAGSRAALLSLLVLSIDTADPDIVTKVALHGEVGKEAERAQAAAEAAFDEFRSRSPSPMRRLYSTKALLSAAAEERCEVILSVLQSLLDHEVYVDISYLLEDFLTTRDKFTDVFYSQKGVLNAEIEEMRETIKDLLFSLCIDDAGNSLKEHYGSANQARTAPRPGGPAAVRSVPRPGAQSRLEIRSTGKKPGAFRRVAEHMSIDLSKTLF</sequence>
<protein>
    <submittedName>
        <fullName evidence="2">Uncharacterized protein</fullName>
    </submittedName>
</protein>
<dbReference type="VEuPathDB" id="GiardiaDB:QR46_0989"/>
<feature type="compositionally biased region" description="Low complexity" evidence="1">
    <location>
        <begin position="450"/>
        <end position="461"/>
    </location>
</feature>
<accession>A0A132NY56</accession>
<dbReference type="OrthoDB" id="10254294at2759"/>
<name>A0A132NY56_GIAIN</name>
<dbReference type="AlphaFoldDB" id="A0A132NY56"/>
<organism evidence="2 3">
    <name type="scientific">Giardia duodenalis assemblage B</name>
    <dbReference type="NCBI Taxonomy" id="1394984"/>
    <lineage>
        <taxon>Eukaryota</taxon>
        <taxon>Metamonada</taxon>
        <taxon>Diplomonadida</taxon>
        <taxon>Hexamitidae</taxon>
        <taxon>Giardiinae</taxon>
        <taxon>Giardia</taxon>
    </lineage>
</organism>
<dbReference type="Proteomes" id="UP000070089">
    <property type="component" value="Unassembled WGS sequence"/>
</dbReference>
<reference evidence="2 3" key="1">
    <citation type="journal article" date="2015" name="Mol. Biochem. Parasitol.">
        <title>Identification of polymorphic genes for use in assemblage B genotyping assays through comparative genomics of multiple assemblage B Giardia duodenalis isolates.</title>
        <authorList>
            <person name="Wielinga C."/>
            <person name="Thompson R.C."/>
            <person name="Monis P."/>
            <person name="Ryan U."/>
        </authorList>
    </citation>
    <scope>NUCLEOTIDE SEQUENCE [LARGE SCALE GENOMIC DNA]</scope>
    <source>
        <strain evidence="2 3">BAH15c1</strain>
    </source>
</reference>
<proteinExistence type="predicted"/>
<dbReference type="EMBL" id="JXTI01000017">
    <property type="protein sequence ID" value="KWX15011.1"/>
    <property type="molecule type" value="Genomic_DNA"/>
</dbReference>
<gene>
    <name evidence="2" type="ORF">QR46_0989</name>
</gene>
<feature type="region of interest" description="Disordered" evidence="1">
    <location>
        <begin position="445"/>
        <end position="471"/>
    </location>
</feature>
<comment type="caution">
    <text evidence="2">The sequence shown here is derived from an EMBL/GenBank/DDBJ whole genome shotgun (WGS) entry which is preliminary data.</text>
</comment>
<evidence type="ECO:0000313" key="2">
    <source>
        <dbReference type="EMBL" id="KWX15011.1"/>
    </source>
</evidence>
<evidence type="ECO:0000313" key="3">
    <source>
        <dbReference type="Proteomes" id="UP000070089"/>
    </source>
</evidence>